<reference evidence="1 2" key="1">
    <citation type="submission" date="2018-02" db="EMBL/GenBank/DDBJ databases">
        <title>The genomes of Aspergillus section Nigri reveals drivers in fungal speciation.</title>
        <authorList>
            <consortium name="DOE Joint Genome Institute"/>
            <person name="Vesth T.C."/>
            <person name="Nybo J."/>
            <person name="Theobald S."/>
            <person name="Brandl J."/>
            <person name="Frisvad J.C."/>
            <person name="Nielsen K.F."/>
            <person name="Lyhne E.K."/>
            <person name="Kogle M.E."/>
            <person name="Kuo A."/>
            <person name="Riley R."/>
            <person name="Clum A."/>
            <person name="Nolan M."/>
            <person name="Lipzen A."/>
            <person name="Salamov A."/>
            <person name="Henrissat B."/>
            <person name="Wiebenga A."/>
            <person name="De vries R.P."/>
            <person name="Grigoriev I.V."/>
            <person name="Mortensen U.H."/>
            <person name="Andersen M.R."/>
            <person name="Baker S.E."/>
        </authorList>
    </citation>
    <scope>NUCLEOTIDE SEQUENCE [LARGE SCALE GENOMIC DNA]</scope>
    <source>
        <strain evidence="1 2">CBS 115571</strain>
    </source>
</reference>
<organism evidence="1 2">
    <name type="scientific">Aspergillus violaceofuscus (strain CBS 115571)</name>
    <dbReference type="NCBI Taxonomy" id="1450538"/>
    <lineage>
        <taxon>Eukaryota</taxon>
        <taxon>Fungi</taxon>
        <taxon>Dikarya</taxon>
        <taxon>Ascomycota</taxon>
        <taxon>Pezizomycotina</taxon>
        <taxon>Eurotiomycetes</taxon>
        <taxon>Eurotiomycetidae</taxon>
        <taxon>Eurotiales</taxon>
        <taxon>Aspergillaceae</taxon>
        <taxon>Aspergillus</taxon>
    </lineage>
</organism>
<dbReference type="Proteomes" id="UP000249829">
    <property type="component" value="Unassembled WGS sequence"/>
</dbReference>
<evidence type="ECO:0000313" key="1">
    <source>
        <dbReference type="EMBL" id="PYI23119.1"/>
    </source>
</evidence>
<sequence length="174" mass="19563">MRQRLLSSSESSTIGNGVRSLWHQVNPSSLLTRINRAFIRNSTSRSNPVSDSNKVRSVRSVSEVLVNLLSRGFEAKLAQVDDWNIGLSRQCTAIKKSTDTHSVFRNSLGSFYSFCSFQVLALSWLGLETEWSPGSANWRPGTWMGWSDPIRRLCTRPVSWPGSLRLFCLPSPKD</sequence>
<accession>A0A2V5HFF1</accession>
<dbReference type="EMBL" id="KZ825107">
    <property type="protein sequence ID" value="PYI23119.1"/>
    <property type="molecule type" value="Genomic_DNA"/>
</dbReference>
<dbReference type="AlphaFoldDB" id="A0A2V5HFF1"/>
<proteinExistence type="predicted"/>
<protein>
    <submittedName>
        <fullName evidence="1">Uncharacterized protein</fullName>
    </submittedName>
</protein>
<evidence type="ECO:0000313" key="2">
    <source>
        <dbReference type="Proteomes" id="UP000249829"/>
    </source>
</evidence>
<keyword evidence="2" id="KW-1185">Reference proteome</keyword>
<gene>
    <name evidence="1" type="ORF">BO99DRAFT_223973</name>
</gene>
<name>A0A2V5HFF1_ASPV1</name>